<protein>
    <submittedName>
        <fullName evidence="10">CRP-like cAMP-binding protein</fullName>
    </submittedName>
</protein>
<dbReference type="AlphaFoldDB" id="A0A840ANK6"/>
<evidence type="ECO:0000256" key="8">
    <source>
        <dbReference type="SAM" id="Phobius"/>
    </source>
</evidence>
<feature type="domain" description="Cyclic nucleotide-binding" evidence="9">
    <location>
        <begin position="96"/>
        <end position="193"/>
    </location>
</feature>
<keyword evidence="8" id="KW-1133">Transmembrane helix</keyword>
<dbReference type="Pfam" id="PF00027">
    <property type="entry name" value="cNMP_binding"/>
    <property type="match status" value="1"/>
</dbReference>
<accession>A0A840ANK6</accession>
<dbReference type="InterPro" id="IPR000595">
    <property type="entry name" value="cNMP-bd_dom"/>
</dbReference>
<keyword evidence="11" id="KW-1185">Reference proteome</keyword>
<dbReference type="SUPFAM" id="SSF51206">
    <property type="entry name" value="cAMP-binding domain-like"/>
    <property type="match status" value="1"/>
</dbReference>
<dbReference type="InterPro" id="IPR018490">
    <property type="entry name" value="cNMP-bd_dom_sf"/>
</dbReference>
<comment type="subcellular location">
    <subcellularLocation>
        <location evidence="2">Cell junction</location>
        <location evidence="2">Tight junction</location>
    </subcellularLocation>
    <subcellularLocation>
        <location evidence="1">Lateral cell membrane</location>
    </subcellularLocation>
</comment>
<evidence type="ECO:0000256" key="3">
    <source>
        <dbReference type="ARBA" id="ARBA00022427"/>
    </source>
</evidence>
<dbReference type="GO" id="GO:0016328">
    <property type="term" value="C:lateral plasma membrane"/>
    <property type="evidence" value="ECO:0007669"/>
    <property type="project" value="UniProtKB-SubCell"/>
</dbReference>
<dbReference type="EMBL" id="JACIDS010000002">
    <property type="protein sequence ID" value="MBB3929996.1"/>
    <property type="molecule type" value="Genomic_DNA"/>
</dbReference>
<dbReference type="PANTHER" id="PTHR12101">
    <property type="entry name" value="POPEYE DOMAIN CONTAINING PROTEIN"/>
    <property type="match status" value="1"/>
</dbReference>
<keyword evidence="8" id="KW-0812">Transmembrane</keyword>
<dbReference type="GO" id="GO:0030552">
    <property type="term" value="F:cAMP binding"/>
    <property type="evidence" value="ECO:0007669"/>
    <property type="project" value="TreeGrafter"/>
</dbReference>
<evidence type="ECO:0000313" key="11">
    <source>
        <dbReference type="Proteomes" id="UP000553963"/>
    </source>
</evidence>
<dbReference type="PROSITE" id="PS50042">
    <property type="entry name" value="CNMP_BINDING_3"/>
    <property type="match status" value="1"/>
</dbReference>
<keyword evidence="3" id="KW-0796">Tight junction</keyword>
<evidence type="ECO:0000259" key="9">
    <source>
        <dbReference type="PROSITE" id="PS50042"/>
    </source>
</evidence>
<name>A0A840ANK6_9HYPH</name>
<proteinExistence type="predicted"/>
<keyword evidence="4" id="KW-0217">Developmental protein</keyword>
<evidence type="ECO:0000256" key="5">
    <source>
        <dbReference type="ARBA" id="ARBA00022889"/>
    </source>
</evidence>
<dbReference type="RefSeq" id="WP_183397695.1">
    <property type="nucleotide sequence ID" value="NZ_JACIDS010000002.1"/>
</dbReference>
<dbReference type="CDD" id="cd00038">
    <property type="entry name" value="CAP_ED"/>
    <property type="match status" value="1"/>
</dbReference>
<dbReference type="InterPro" id="IPR006916">
    <property type="entry name" value="POPDC1-3"/>
</dbReference>
<keyword evidence="5" id="KW-0130">Cell adhesion</keyword>
<organism evidence="10 11">
    <name type="scientific">Kaistia hirudinis</name>
    <dbReference type="NCBI Taxonomy" id="1293440"/>
    <lineage>
        <taxon>Bacteria</taxon>
        <taxon>Pseudomonadati</taxon>
        <taxon>Pseudomonadota</taxon>
        <taxon>Alphaproteobacteria</taxon>
        <taxon>Hyphomicrobiales</taxon>
        <taxon>Kaistiaceae</taxon>
        <taxon>Kaistia</taxon>
    </lineage>
</organism>
<dbReference type="GO" id="GO:0005923">
    <property type="term" value="C:bicellular tight junction"/>
    <property type="evidence" value="ECO:0007669"/>
    <property type="project" value="UniProtKB-SubCell"/>
</dbReference>
<dbReference type="InterPro" id="IPR014710">
    <property type="entry name" value="RmlC-like_jellyroll"/>
</dbReference>
<evidence type="ECO:0000256" key="2">
    <source>
        <dbReference type="ARBA" id="ARBA00004435"/>
    </source>
</evidence>
<dbReference type="GO" id="GO:0007155">
    <property type="term" value="P:cell adhesion"/>
    <property type="evidence" value="ECO:0007669"/>
    <property type="project" value="UniProtKB-KW"/>
</dbReference>
<evidence type="ECO:0000256" key="6">
    <source>
        <dbReference type="ARBA" id="ARBA00022949"/>
    </source>
</evidence>
<sequence length="237" mass="25653">MHESSGYFGLIVGNLTYIVVGISWLLTNIMWLRIVAVIGLCLEITYMSQQPGGPVWTTMGWDTVFITINLVQLAILVRDRLSLKLTKEERVYLAPVLERLDKAQIARMLRTGGWKTLEPGTMITREGDPVADLTLICAGRAEVKVHDAILAHVGPGVFIGEIAFTTGRPATASVMVTETVRILALDQAKLRQLCKQDQQIASAIYALIGGGLADKMHASNERMQPSPAGAGEATGPG</sequence>
<evidence type="ECO:0000256" key="1">
    <source>
        <dbReference type="ARBA" id="ARBA00004124"/>
    </source>
</evidence>
<feature type="transmembrane region" description="Helical" evidence="8">
    <location>
        <begin position="6"/>
        <end position="26"/>
    </location>
</feature>
<dbReference type="Proteomes" id="UP000553963">
    <property type="component" value="Unassembled WGS sequence"/>
</dbReference>
<reference evidence="10 11" key="1">
    <citation type="submission" date="2020-08" db="EMBL/GenBank/DDBJ databases">
        <title>Genomic Encyclopedia of Type Strains, Phase IV (KMG-IV): sequencing the most valuable type-strain genomes for metagenomic binning, comparative biology and taxonomic classification.</title>
        <authorList>
            <person name="Goeker M."/>
        </authorList>
    </citation>
    <scope>NUCLEOTIDE SEQUENCE [LARGE SCALE GENOMIC DNA]</scope>
    <source>
        <strain evidence="10 11">DSM 25966</strain>
    </source>
</reference>
<gene>
    <name evidence="10" type="ORF">GGR25_001035</name>
</gene>
<dbReference type="SMART" id="SM00100">
    <property type="entry name" value="cNMP"/>
    <property type="match status" value="1"/>
</dbReference>
<comment type="caution">
    <text evidence="10">The sequence shown here is derived from an EMBL/GenBank/DDBJ whole genome shotgun (WGS) entry which is preliminary data.</text>
</comment>
<keyword evidence="8" id="KW-0472">Membrane</keyword>
<evidence type="ECO:0000256" key="4">
    <source>
        <dbReference type="ARBA" id="ARBA00022473"/>
    </source>
</evidence>
<feature type="transmembrane region" description="Helical" evidence="8">
    <location>
        <begin position="55"/>
        <end position="77"/>
    </location>
</feature>
<dbReference type="PANTHER" id="PTHR12101:SF17">
    <property type="entry name" value="BLOOD VESSEL EPICARDIAL SUBSTANCE"/>
    <property type="match status" value="1"/>
</dbReference>
<dbReference type="Gene3D" id="2.60.120.10">
    <property type="entry name" value="Jelly Rolls"/>
    <property type="match status" value="1"/>
</dbReference>
<evidence type="ECO:0000256" key="7">
    <source>
        <dbReference type="ARBA" id="ARBA00023180"/>
    </source>
</evidence>
<evidence type="ECO:0000313" key="10">
    <source>
        <dbReference type="EMBL" id="MBB3929996.1"/>
    </source>
</evidence>
<keyword evidence="7" id="KW-0325">Glycoprotein</keyword>
<keyword evidence="6" id="KW-0965">Cell junction</keyword>